<comment type="similarity">
    <text evidence="8">Belongs to the glycosyltransferase 2 family. GtrB subfamily.</text>
</comment>
<reference evidence="11 12" key="1">
    <citation type="journal article" date="2010" name="Nature">
        <title>Metabolic streamlining in an open-ocean nitrogen-fixing cyanobacterium.</title>
        <authorList>
            <person name="Tripp H.J."/>
            <person name="Bench S.R."/>
            <person name="Turk K.A."/>
            <person name="Foster R.A."/>
            <person name="Desany B.A."/>
            <person name="Niazi F."/>
            <person name="Affourtit J.P."/>
            <person name="Zehr J.P."/>
        </authorList>
    </citation>
    <scope>NUCLEOTIDE SEQUENCE [LARGE SCALE GENOMIC DNA]</scope>
    <source>
        <strain evidence="12">ALOHA</strain>
    </source>
</reference>
<evidence type="ECO:0000256" key="9">
    <source>
        <dbReference type="SAM" id="Phobius"/>
    </source>
</evidence>
<dbReference type="FunFam" id="3.90.550.10:FF:000079">
    <property type="entry name" value="Probable glycosyl transferase"/>
    <property type="match status" value="1"/>
</dbReference>
<dbReference type="PANTHER" id="PTHR48090">
    <property type="entry name" value="UNDECAPRENYL-PHOSPHATE 4-DEOXY-4-FORMAMIDO-L-ARABINOSE TRANSFERASE-RELATED"/>
    <property type="match status" value="1"/>
</dbReference>
<dbReference type="InterPro" id="IPR050256">
    <property type="entry name" value="Glycosyltransferase_2"/>
</dbReference>
<dbReference type="PATRIC" id="fig|713887.8.peg.487"/>
<keyword evidence="12" id="KW-1185">Reference proteome</keyword>
<accession>D3EP55</accession>
<keyword evidence="5 9" id="KW-0812">Transmembrane</keyword>
<dbReference type="CAZy" id="GT2">
    <property type="family name" value="Glycosyltransferase Family 2"/>
</dbReference>
<dbReference type="GO" id="GO:0016757">
    <property type="term" value="F:glycosyltransferase activity"/>
    <property type="evidence" value="ECO:0007669"/>
    <property type="project" value="UniProtKB-KW"/>
</dbReference>
<dbReference type="Proteomes" id="UP000001405">
    <property type="component" value="Chromosome"/>
</dbReference>
<dbReference type="EMBL" id="CP001842">
    <property type="protein sequence ID" value="ADB95255.1"/>
    <property type="molecule type" value="Genomic_DNA"/>
</dbReference>
<dbReference type="GO" id="GO:0005886">
    <property type="term" value="C:plasma membrane"/>
    <property type="evidence" value="ECO:0007669"/>
    <property type="project" value="UniProtKB-SubCell"/>
</dbReference>
<organism evidence="12">
    <name type="scientific">Atelocyanobacterium thalassa (isolate ALOHA)</name>
    <dbReference type="NCBI Taxonomy" id="1453429"/>
    <lineage>
        <taxon>Bacteria</taxon>
        <taxon>Bacillati</taxon>
        <taxon>Cyanobacteriota</taxon>
        <taxon>Cyanophyceae</taxon>
        <taxon>Oscillatoriophycideae</taxon>
        <taxon>Chroococcales</taxon>
        <taxon>Aphanothecaceae</taxon>
        <taxon>Candidatus Atelocyanobacterium</taxon>
        <taxon>Candidatus Atelocyanobacterium thalassae</taxon>
    </lineage>
</organism>
<keyword evidence="4 11" id="KW-0808">Transferase</keyword>
<dbReference type="KEGG" id="cyu:UCYN_05260"/>
<evidence type="ECO:0000313" key="11">
    <source>
        <dbReference type="EMBL" id="ADB95255.1"/>
    </source>
</evidence>
<dbReference type="HOGENOM" id="CLU_033536_0_1_3"/>
<protein>
    <submittedName>
        <fullName evidence="11">Glycosyl transferase</fullName>
    </submittedName>
</protein>
<evidence type="ECO:0000256" key="4">
    <source>
        <dbReference type="ARBA" id="ARBA00022679"/>
    </source>
</evidence>
<feature type="transmembrane region" description="Helical" evidence="9">
    <location>
        <begin position="268"/>
        <end position="293"/>
    </location>
</feature>
<proteinExistence type="inferred from homology"/>
<sequence length="318" mass="36637">MHPNTNQIEMSVIIPFYNEERGLEHLFTRVLGVLDRLNLSYEVICVDDGSQDQTLKNLINYHYLYPEIKIISLSRNFGKDVALTAGLENAQGQVIIPIDADLQDPPELIEKLLQKWREGYDVVYGKRRSRQGESLVKRFTANAFYKVISKISSVSIPQDTGDFRLLDKKVVDALKTMPERTRFMKGLFAWVGFKQTYIIYDRPSRFQGTSKWNYWQLWNFALDGITSFSLIPLKVWSYLGVSVSFLSFMYGSFLIIRTLVLGIDVPGYASLMVTTLFIGGLQLITLGILGEYLGRIYEETKQRPLYLIKERHGFHMDS</sequence>
<dbReference type="RefSeq" id="WP_012953920.1">
    <property type="nucleotide sequence ID" value="NC_013771.1"/>
</dbReference>
<dbReference type="AlphaFoldDB" id="D3EP55"/>
<evidence type="ECO:0000256" key="1">
    <source>
        <dbReference type="ARBA" id="ARBA00004651"/>
    </source>
</evidence>
<dbReference type="Gene3D" id="3.90.550.10">
    <property type="entry name" value="Spore Coat Polysaccharide Biosynthesis Protein SpsA, Chain A"/>
    <property type="match status" value="1"/>
</dbReference>
<dbReference type="Pfam" id="PF00535">
    <property type="entry name" value="Glycos_transf_2"/>
    <property type="match status" value="1"/>
</dbReference>
<dbReference type="CDD" id="cd04187">
    <property type="entry name" value="DPM1_like_bac"/>
    <property type="match status" value="1"/>
</dbReference>
<evidence type="ECO:0000259" key="10">
    <source>
        <dbReference type="Pfam" id="PF00535"/>
    </source>
</evidence>
<dbReference type="SUPFAM" id="SSF53448">
    <property type="entry name" value="Nucleotide-diphospho-sugar transferases"/>
    <property type="match status" value="1"/>
</dbReference>
<keyword evidence="3" id="KW-0328">Glycosyltransferase</keyword>
<evidence type="ECO:0000256" key="8">
    <source>
        <dbReference type="ARBA" id="ARBA00038152"/>
    </source>
</evidence>
<gene>
    <name evidence="11" type="ordered locus">UCYN_05260</name>
</gene>
<feature type="domain" description="Glycosyltransferase 2-like" evidence="10">
    <location>
        <begin position="11"/>
        <end position="172"/>
    </location>
</feature>
<dbReference type="PANTHER" id="PTHR48090:SF1">
    <property type="entry name" value="PROPHAGE BACTOPRENOL GLUCOSYL TRANSFERASE HOMOLOG"/>
    <property type="match status" value="1"/>
</dbReference>
<evidence type="ECO:0000256" key="7">
    <source>
        <dbReference type="ARBA" id="ARBA00023136"/>
    </source>
</evidence>
<feature type="transmembrane region" description="Helical" evidence="9">
    <location>
        <begin position="235"/>
        <end position="256"/>
    </location>
</feature>
<evidence type="ECO:0000256" key="6">
    <source>
        <dbReference type="ARBA" id="ARBA00022989"/>
    </source>
</evidence>
<evidence type="ECO:0000256" key="2">
    <source>
        <dbReference type="ARBA" id="ARBA00022475"/>
    </source>
</evidence>
<name>D3EP55_ATETH</name>
<keyword evidence="2" id="KW-1003">Cell membrane</keyword>
<keyword evidence="6 9" id="KW-1133">Transmembrane helix</keyword>
<dbReference type="OrthoDB" id="9807778at2"/>
<dbReference type="InterPro" id="IPR029044">
    <property type="entry name" value="Nucleotide-diphossugar_trans"/>
</dbReference>
<evidence type="ECO:0000256" key="3">
    <source>
        <dbReference type="ARBA" id="ARBA00022676"/>
    </source>
</evidence>
<evidence type="ECO:0000256" key="5">
    <source>
        <dbReference type="ARBA" id="ARBA00022692"/>
    </source>
</evidence>
<keyword evidence="7 9" id="KW-0472">Membrane</keyword>
<comment type="subcellular location">
    <subcellularLocation>
        <location evidence="1">Cell membrane</location>
        <topology evidence="1">Multi-pass membrane protein</topology>
    </subcellularLocation>
</comment>
<evidence type="ECO:0000313" key="12">
    <source>
        <dbReference type="Proteomes" id="UP000001405"/>
    </source>
</evidence>
<dbReference type="InterPro" id="IPR001173">
    <property type="entry name" value="Glyco_trans_2-like"/>
</dbReference>